<accession>A0A0A9CRR6</accession>
<name>A0A0A9CRR6_ARUDO</name>
<reference evidence="1" key="1">
    <citation type="submission" date="2014-09" db="EMBL/GenBank/DDBJ databases">
        <authorList>
            <person name="Magalhaes I.L.F."/>
            <person name="Oliveira U."/>
            <person name="Santos F.R."/>
            <person name="Vidigal T.H.D.A."/>
            <person name="Brescovit A.D."/>
            <person name="Santos A.J."/>
        </authorList>
    </citation>
    <scope>NUCLEOTIDE SEQUENCE</scope>
    <source>
        <tissue evidence="1">Shoot tissue taken approximately 20 cm above the soil surface</tissue>
    </source>
</reference>
<dbReference type="AlphaFoldDB" id="A0A0A9CRR6"/>
<evidence type="ECO:0000313" key="1">
    <source>
        <dbReference type="EMBL" id="JAD76080.1"/>
    </source>
</evidence>
<protein>
    <submittedName>
        <fullName evidence="1">Uncharacterized protein</fullName>
    </submittedName>
</protein>
<sequence>MQPLQPTCLLSQMSQLYQKFQLKKIKSVFQKRKGHNTALQVSERHAKQEKQLCR</sequence>
<proteinExistence type="predicted"/>
<dbReference type="EMBL" id="GBRH01221815">
    <property type="protein sequence ID" value="JAD76080.1"/>
    <property type="molecule type" value="Transcribed_RNA"/>
</dbReference>
<organism evidence="1">
    <name type="scientific">Arundo donax</name>
    <name type="common">Giant reed</name>
    <name type="synonym">Donax arundinaceus</name>
    <dbReference type="NCBI Taxonomy" id="35708"/>
    <lineage>
        <taxon>Eukaryota</taxon>
        <taxon>Viridiplantae</taxon>
        <taxon>Streptophyta</taxon>
        <taxon>Embryophyta</taxon>
        <taxon>Tracheophyta</taxon>
        <taxon>Spermatophyta</taxon>
        <taxon>Magnoliopsida</taxon>
        <taxon>Liliopsida</taxon>
        <taxon>Poales</taxon>
        <taxon>Poaceae</taxon>
        <taxon>PACMAD clade</taxon>
        <taxon>Arundinoideae</taxon>
        <taxon>Arundineae</taxon>
        <taxon>Arundo</taxon>
    </lineage>
</organism>
<reference evidence="1" key="2">
    <citation type="journal article" date="2015" name="Data Brief">
        <title>Shoot transcriptome of the giant reed, Arundo donax.</title>
        <authorList>
            <person name="Barrero R.A."/>
            <person name="Guerrero F.D."/>
            <person name="Moolhuijzen P."/>
            <person name="Goolsby J.A."/>
            <person name="Tidwell J."/>
            <person name="Bellgard S.E."/>
            <person name="Bellgard M.I."/>
        </authorList>
    </citation>
    <scope>NUCLEOTIDE SEQUENCE</scope>
    <source>
        <tissue evidence="1">Shoot tissue taken approximately 20 cm above the soil surface</tissue>
    </source>
</reference>